<feature type="domain" description="UspA" evidence="2">
    <location>
        <begin position="2"/>
        <end position="129"/>
    </location>
</feature>
<organism evidence="3 4">
    <name type="scientific">Cellulomonas aerilata</name>
    <dbReference type="NCBI Taxonomy" id="515326"/>
    <lineage>
        <taxon>Bacteria</taxon>
        <taxon>Bacillati</taxon>
        <taxon>Actinomycetota</taxon>
        <taxon>Actinomycetes</taxon>
        <taxon>Micrococcales</taxon>
        <taxon>Cellulomonadaceae</taxon>
        <taxon>Cellulomonas</taxon>
    </lineage>
</organism>
<proteinExistence type="inferred from homology"/>
<dbReference type="RefSeq" id="WP_146902093.1">
    <property type="nucleotide sequence ID" value="NZ_BAAARM010000002.1"/>
</dbReference>
<reference evidence="3 4" key="1">
    <citation type="submission" date="2019-07" db="EMBL/GenBank/DDBJ databases">
        <title>Whole genome shotgun sequence of Cellulomonas aerilata NBRC 106308.</title>
        <authorList>
            <person name="Hosoyama A."/>
            <person name="Uohara A."/>
            <person name="Ohji S."/>
            <person name="Ichikawa N."/>
        </authorList>
    </citation>
    <scope>NUCLEOTIDE SEQUENCE [LARGE SCALE GENOMIC DNA]</scope>
    <source>
        <strain evidence="3 4">NBRC 106308</strain>
    </source>
</reference>
<dbReference type="Gene3D" id="3.40.50.620">
    <property type="entry name" value="HUPs"/>
    <property type="match status" value="1"/>
</dbReference>
<evidence type="ECO:0000256" key="1">
    <source>
        <dbReference type="ARBA" id="ARBA00008791"/>
    </source>
</evidence>
<dbReference type="InterPro" id="IPR014729">
    <property type="entry name" value="Rossmann-like_a/b/a_fold"/>
</dbReference>
<dbReference type="InterPro" id="IPR006015">
    <property type="entry name" value="Universal_stress_UspA"/>
</dbReference>
<dbReference type="SUPFAM" id="SSF52402">
    <property type="entry name" value="Adenine nucleotide alpha hydrolases-like"/>
    <property type="match status" value="1"/>
</dbReference>
<name>A0A512DB36_9CELL</name>
<evidence type="ECO:0000313" key="3">
    <source>
        <dbReference type="EMBL" id="GEO33699.1"/>
    </source>
</evidence>
<comment type="caution">
    <text evidence="3">The sequence shown here is derived from an EMBL/GenBank/DDBJ whole genome shotgun (WGS) entry which is preliminary data.</text>
</comment>
<keyword evidence="4" id="KW-1185">Reference proteome</keyword>
<dbReference type="PRINTS" id="PR01438">
    <property type="entry name" value="UNVRSLSTRESS"/>
</dbReference>
<dbReference type="CDD" id="cd00293">
    <property type="entry name" value="USP-like"/>
    <property type="match status" value="1"/>
</dbReference>
<comment type="similarity">
    <text evidence="1">Belongs to the universal stress protein A family.</text>
</comment>
<dbReference type="AlphaFoldDB" id="A0A512DB36"/>
<gene>
    <name evidence="3" type="ORF">CAE01nite_14240</name>
</gene>
<evidence type="ECO:0000313" key="4">
    <source>
        <dbReference type="Proteomes" id="UP000321181"/>
    </source>
</evidence>
<evidence type="ECO:0000259" key="2">
    <source>
        <dbReference type="Pfam" id="PF00582"/>
    </source>
</evidence>
<accession>A0A512DB36</accession>
<protein>
    <submittedName>
        <fullName evidence="3">Universal stress protein</fullName>
    </submittedName>
</protein>
<sequence length="143" mass="14680">MTIVVGFLATPEGRAALDAAAAEAERRSTGLLLVVSDRGAGASPEASAEQSRALDAVRAELDGRGLPYDVREMPQGRDVAEDLIGAAEGSDAALIVIGLRRRSPVGKLILGVNAQRILLDAPCPVLAVKPRGNEASSGAVVTQ</sequence>
<dbReference type="OrthoDB" id="5419113at2"/>
<dbReference type="Pfam" id="PF00582">
    <property type="entry name" value="Usp"/>
    <property type="match status" value="1"/>
</dbReference>
<dbReference type="Proteomes" id="UP000321181">
    <property type="component" value="Unassembled WGS sequence"/>
</dbReference>
<dbReference type="InterPro" id="IPR006016">
    <property type="entry name" value="UspA"/>
</dbReference>
<dbReference type="EMBL" id="BJYY01000012">
    <property type="protein sequence ID" value="GEO33699.1"/>
    <property type="molecule type" value="Genomic_DNA"/>
</dbReference>